<evidence type="ECO:0000256" key="2">
    <source>
        <dbReference type="ARBA" id="ARBA00023015"/>
    </source>
</evidence>
<keyword evidence="5" id="KW-0539">Nucleus</keyword>
<dbReference type="InterPro" id="IPR005508">
    <property type="entry name" value="At2g31720-like"/>
</dbReference>
<dbReference type="EMBL" id="JBANAX010000623">
    <property type="protein sequence ID" value="KAL1200352.1"/>
    <property type="molecule type" value="Genomic_DNA"/>
</dbReference>
<protein>
    <submittedName>
        <fullName evidence="8">B3 domain-containing protein</fullName>
    </submittedName>
</protein>
<dbReference type="PANTHER" id="PTHR31541">
    <property type="entry name" value="B3 DOMAIN PLANT PROTEIN-RELATED"/>
    <property type="match status" value="1"/>
</dbReference>
<keyword evidence="4" id="KW-0804">Transcription</keyword>
<dbReference type="GO" id="GO:0003677">
    <property type="term" value="F:DNA binding"/>
    <property type="evidence" value="ECO:0007669"/>
    <property type="project" value="UniProtKB-KW"/>
</dbReference>
<evidence type="ECO:0000256" key="1">
    <source>
        <dbReference type="ARBA" id="ARBA00004123"/>
    </source>
</evidence>
<feature type="compositionally biased region" description="Pro residues" evidence="6">
    <location>
        <begin position="90"/>
        <end position="114"/>
    </location>
</feature>
<feature type="domain" description="TF-B3" evidence="7">
    <location>
        <begin position="162"/>
        <end position="265"/>
    </location>
</feature>
<dbReference type="PROSITE" id="PS50863">
    <property type="entry name" value="B3"/>
    <property type="match status" value="1"/>
</dbReference>
<comment type="subcellular location">
    <subcellularLocation>
        <location evidence="1">Nucleus</location>
    </subcellularLocation>
</comment>
<accession>A0ABD1A0N4</accession>
<dbReference type="Pfam" id="PF03754">
    <property type="entry name" value="At2g31720-like"/>
    <property type="match status" value="1"/>
</dbReference>
<evidence type="ECO:0000256" key="3">
    <source>
        <dbReference type="ARBA" id="ARBA00023125"/>
    </source>
</evidence>
<evidence type="ECO:0000313" key="9">
    <source>
        <dbReference type="Proteomes" id="UP001558713"/>
    </source>
</evidence>
<name>A0ABD1A0N4_CARAN</name>
<proteinExistence type="predicted"/>
<dbReference type="GO" id="GO:0005634">
    <property type="term" value="C:nucleus"/>
    <property type="evidence" value="ECO:0007669"/>
    <property type="project" value="UniProtKB-SubCell"/>
</dbReference>
<evidence type="ECO:0000313" key="8">
    <source>
        <dbReference type="EMBL" id="KAL1200352.1"/>
    </source>
</evidence>
<dbReference type="InterPro" id="IPR003340">
    <property type="entry name" value="B3_DNA-bd"/>
</dbReference>
<sequence>MSLRQYFIPNKNLLSAEEREKRVMQRIFDHIPRRKRTPYSYRRNTRNGGAKRFAFVPKKTVQEDKDVILKRILSNVPRKKRTTDYEYVPPKDPPQARPKPSPKPLQESPKPPSRPRQIITPEWLIQVMRGMDGAEDPKLIILEKTLDVNDVDSHQNRLSIPINSVIQNDFLTLDESRIIDDDDITTNQGKMGVGAFLVDQRTIQWSVGFKQWFMKTKSGRSYWSFVLRGEWSDAVIANGLKAGDKISLWSFRCRGILFFALVPPTVLGS</sequence>
<dbReference type="AlphaFoldDB" id="A0ABD1A0N4"/>
<evidence type="ECO:0000256" key="4">
    <source>
        <dbReference type="ARBA" id="ARBA00023163"/>
    </source>
</evidence>
<keyword evidence="2" id="KW-0805">Transcription regulation</keyword>
<evidence type="ECO:0000259" key="7">
    <source>
        <dbReference type="PROSITE" id="PS50863"/>
    </source>
</evidence>
<dbReference type="PANTHER" id="PTHR31541:SF45">
    <property type="entry name" value="GENOME ASSEMBLY, CHROMOSOME: A10"/>
    <property type="match status" value="1"/>
</dbReference>
<evidence type="ECO:0000256" key="6">
    <source>
        <dbReference type="SAM" id="MobiDB-lite"/>
    </source>
</evidence>
<comment type="caution">
    <text evidence="8">The sequence shown here is derived from an EMBL/GenBank/DDBJ whole genome shotgun (WGS) entry which is preliminary data.</text>
</comment>
<gene>
    <name evidence="8" type="ORF">V5N11_034095</name>
</gene>
<feature type="region of interest" description="Disordered" evidence="6">
    <location>
        <begin position="80"/>
        <end position="119"/>
    </location>
</feature>
<organism evidence="8 9">
    <name type="scientific">Cardamine amara subsp. amara</name>
    <dbReference type="NCBI Taxonomy" id="228776"/>
    <lineage>
        <taxon>Eukaryota</taxon>
        <taxon>Viridiplantae</taxon>
        <taxon>Streptophyta</taxon>
        <taxon>Embryophyta</taxon>
        <taxon>Tracheophyta</taxon>
        <taxon>Spermatophyta</taxon>
        <taxon>Magnoliopsida</taxon>
        <taxon>eudicotyledons</taxon>
        <taxon>Gunneridae</taxon>
        <taxon>Pentapetalae</taxon>
        <taxon>rosids</taxon>
        <taxon>malvids</taxon>
        <taxon>Brassicales</taxon>
        <taxon>Brassicaceae</taxon>
        <taxon>Cardamineae</taxon>
        <taxon>Cardamine</taxon>
    </lineage>
</organism>
<reference evidence="8 9" key="1">
    <citation type="submission" date="2024-04" db="EMBL/GenBank/DDBJ databases">
        <title>Genome assembly C_amara_ONT_v2.</title>
        <authorList>
            <person name="Yant L."/>
            <person name="Moore C."/>
            <person name="Slenker M."/>
        </authorList>
    </citation>
    <scope>NUCLEOTIDE SEQUENCE [LARGE SCALE GENOMIC DNA]</scope>
    <source>
        <tissue evidence="8">Leaf</tissue>
    </source>
</reference>
<dbReference type="InterPro" id="IPR015300">
    <property type="entry name" value="DNA-bd_pseudobarrel_sf"/>
</dbReference>
<dbReference type="Gene3D" id="2.40.330.10">
    <property type="entry name" value="DNA-binding pseudobarrel domain"/>
    <property type="match status" value="1"/>
</dbReference>
<dbReference type="SUPFAM" id="SSF101936">
    <property type="entry name" value="DNA-binding pseudobarrel domain"/>
    <property type="match status" value="1"/>
</dbReference>
<dbReference type="Proteomes" id="UP001558713">
    <property type="component" value="Unassembled WGS sequence"/>
</dbReference>
<keyword evidence="3" id="KW-0238">DNA-binding</keyword>
<keyword evidence="9" id="KW-1185">Reference proteome</keyword>
<evidence type="ECO:0000256" key="5">
    <source>
        <dbReference type="ARBA" id="ARBA00023242"/>
    </source>
</evidence>